<feature type="transmembrane region" description="Helical" evidence="1">
    <location>
        <begin position="7"/>
        <end position="26"/>
    </location>
</feature>
<feature type="transmembrane region" description="Helical" evidence="1">
    <location>
        <begin position="46"/>
        <end position="67"/>
    </location>
</feature>
<dbReference type="RefSeq" id="WP_092378510.1">
    <property type="nucleotide sequence ID" value="NZ_LT629797.1"/>
</dbReference>
<keyword evidence="3" id="KW-0378">Hydrolase</keyword>
<protein>
    <submittedName>
        <fullName evidence="3">Peptidoglycan/LPS O-acetylase OafA/YrhL, contains acyltransferase and SGNH-hydrolase domains</fullName>
    </submittedName>
</protein>
<feature type="domain" description="Acyltransferase 3" evidence="2">
    <location>
        <begin position="7"/>
        <end position="326"/>
    </location>
</feature>
<feature type="transmembrane region" description="Helical" evidence="1">
    <location>
        <begin position="284"/>
        <end position="304"/>
    </location>
</feature>
<evidence type="ECO:0000313" key="4">
    <source>
        <dbReference type="Proteomes" id="UP000198675"/>
    </source>
</evidence>
<dbReference type="GO" id="GO:0016020">
    <property type="term" value="C:membrane"/>
    <property type="evidence" value="ECO:0007669"/>
    <property type="project" value="TreeGrafter"/>
</dbReference>
<dbReference type="Proteomes" id="UP000198675">
    <property type="component" value="Chromosome I"/>
</dbReference>
<dbReference type="AlphaFoldDB" id="A0A1H2MLJ5"/>
<accession>A0A1H2MLJ5</accession>
<organism evidence="3 4">
    <name type="scientific">Pseudomonas sihuiensis</name>
    <dbReference type="NCBI Taxonomy" id="1274359"/>
    <lineage>
        <taxon>Bacteria</taxon>
        <taxon>Pseudomonadati</taxon>
        <taxon>Pseudomonadota</taxon>
        <taxon>Gammaproteobacteria</taxon>
        <taxon>Pseudomonadales</taxon>
        <taxon>Pseudomonadaceae</taxon>
        <taxon>Pseudomonas</taxon>
    </lineage>
</organism>
<evidence type="ECO:0000313" key="3">
    <source>
        <dbReference type="EMBL" id="SDU93366.1"/>
    </source>
</evidence>
<dbReference type="PANTHER" id="PTHR23028:SF131">
    <property type="entry name" value="BLR2367 PROTEIN"/>
    <property type="match status" value="1"/>
</dbReference>
<evidence type="ECO:0000256" key="1">
    <source>
        <dbReference type="SAM" id="Phobius"/>
    </source>
</evidence>
<keyword evidence="3" id="KW-0808">Transferase</keyword>
<feature type="transmembrane region" description="Helical" evidence="1">
    <location>
        <begin position="310"/>
        <end position="331"/>
    </location>
</feature>
<dbReference type="GO" id="GO:0016787">
    <property type="term" value="F:hydrolase activity"/>
    <property type="evidence" value="ECO:0007669"/>
    <property type="project" value="UniProtKB-KW"/>
</dbReference>
<feature type="transmembrane region" description="Helical" evidence="1">
    <location>
        <begin position="156"/>
        <end position="175"/>
    </location>
</feature>
<keyword evidence="1" id="KW-1133">Transmembrane helix</keyword>
<proteinExistence type="predicted"/>
<sequence>MSKLNTLQAFRCIGLTGVVIGHMTFAEEKYSGATLLPAEIKDFNQLFIDWFFVVSGFIMVMVSRGRFQVPKEIAKFAYARVARIYPPYWVYFFITLAVFLIMPQWINSAHGEPNLWKSFFLVPDKNLPLVMVAWSLVFEMWFYLVFTSLMLFRERYLPWILASWAGLIICANLAFDTSSFGPVLRLILHPYAIEFVMGSLIALFYFSPLSERVSTRVAIGMLLFVPLIGVPVGYNLGLFRGEGLVRVFSLGTLFGLLTIGATLLERRDKLSVPNFMVAIGDSSYTTYLSHLLVIGVIGKLWVLFELASPSLIGNIAFLVIMFSAVMIYGLVGFRLIEEPLMNAANNLGKKIFKKKPAPNSAALAARHAE</sequence>
<dbReference type="EMBL" id="LT629797">
    <property type="protein sequence ID" value="SDU93366.1"/>
    <property type="molecule type" value="Genomic_DNA"/>
</dbReference>
<keyword evidence="1" id="KW-0472">Membrane</keyword>
<dbReference type="Pfam" id="PF01757">
    <property type="entry name" value="Acyl_transf_3"/>
    <property type="match status" value="1"/>
</dbReference>
<feature type="transmembrane region" description="Helical" evidence="1">
    <location>
        <begin position="187"/>
        <end position="206"/>
    </location>
</feature>
<keyword evidence="3" id="KW-0012">Acyltransferase</keyword>
<feature type="transmembrane region" description="Helical" evidence="1">
    <location>
        <begin position="218"/>
        <end position="237"/>
    </location>
</feature>
<keyword evidence="1" id="KW-0812">Transmembrane</keyword>
<feature type="transmembrane region" description="Helical" evidence="1">
    <location>
        <begin position="88"/>
        <end position="106"/>
    </location>
</feature>
<evidence type="ECO:0000259" key="2">
    <source>
        <dbReference type="Pfam" id="PF01757"/>
    </source>
</evidence>
<name>A0A1H2MLJ5_9PSED</name>
<dbReference type="InterPro" id="IPR002656">
    <property type="entry name" value="Acyl_transf_3_dom"/>
</dbReference>
<reference evidence="4" key="1">
    <citation type="submission" date="2016-10" db="EMBL/GenBank/DDBJ databases">
        <authorList>
            <person name="Varghese N."/>
            <person name="Submissions S."/>
        </authorList>
    </citation>
    <scope>NUCLEOTIDE SEQUENCE [LARGE SCALE GENOMIC DNA]</scope>
    <source>
        <strain evidence="4">KCTC 32246</strain>
    </source>
</reference>
<feature type="transmembrane region" description="Helical" evidence="1">
    <location>
        <begin position="243"/>
        <end position="264"/>
    </location>
</feature>
<gene>
    <name evidence="3" type="ORF">SAMN05216363_3575</name>
</gene>
<feature type="transmembrane region" description="Helical" evidence="1">
    <location>
        <begin position="126"/>
        <end position="144"/>
    </location>
</feature>
<dbReference type="InterPro" id="IPR050879">
    <property type="entry name" value="Acyltransferase_3"/>
</dbReference>
<keyword evidence="4" id="KW-1185">Reference proteome</keyword>
<dbReference type="GO" id="GO:0016747">
    <property type="term" value="F:acyltransferase activity, transferring groups other than amino-acyl groups"/>
    <property type="evidence" value="ECO:0007669"/>
    <property type="project" value="InterPro"/>
</dbReference>
<dbReference type="GO" id="GO:0000271">
    <property type="term" value="P:polysaccharide biosynthetic process"/>
    <property type="evidence" value="ECO:0007669"/>
    <property type="project" value="TreeGrafter"/>
</dbReference>
<dbReference type="PANTHER" id="PTHR23028">
    <property type="entry name" value="ACETYLTRANSFERASE"/>
    <property type="match status" value="1"/>
</dbReference>